<name>A0A7S0DDQ1_9EUKA</name>
<dbReference type="SMART" id="SM00054">
    <property type="entry name" value="EFh"/>
    <property type="match status" value="5"/>
</dbReference>
<feature type="region of interest" description="Disordered" evidence="5">
    <location>
        <begin position="660"/>
        <end position="701"/>
    </location>
</feature>
<feature type="region of interest" description="Disordered" evidence="5">
    <location>
        <begin position="1333"/>
        <end position="1409"/>
    </location>
</feature>
<evidence type="ECO:0000256" key="4">
    <source>
        <dbReference type="SAM" id="Coils"/>
    </source>
</evidence>
<dbReference type="PROSITE" id="PS50222">
    <property type="entry name" value="EF_HAND_2"/>
    <property type="match status" value="5"/>
</dbReference>
<dbReference type="InterPro" id="IPR011992">
    <property type="entry name" value="EF-hand-dom_pair"/>
</dbReference>
<evidence type="ECO:0000256" key="3">
    <source>
        <dbReference type="ARBA" id="ARBA00022837"/>
    </source>
</evidence>
<feature type="domain" description="EF-hand" evidence="6">
    <location>
        <begin position="19"/>
        <end position="54"/>
    </location>
</feature>
<feature type="region of interest" description="Disordered" evidence="5">
    <location>
        <begin position="1023"/>
        <end position="1045"/>
    </location>
</feature>
<dbReference type="GO" id="GO:0005509">
    <property type="term" value="F:calcium ion binding"/>
    <property type="evidence" value="ECO:0007669"/>
    <property type="project" value="InterPro"/>
</dbReference>
<dbReference type="InterPro" id="IPR002048">
    <property type="entry name" value="EF_hand_dom"/>
</dbReference>
<dbReference type="PROSITE" id="PS00018">
    <property type="entry name" value="EF_HAND_1"/>
    <property type="match status" value="4"/>
</dbReference>
<feature type="compositionally biased region" description="Basic and acidic residues" evidence="5">
    <location>
        <begin position="1372"/>
        <end position="1383"/>
    </location>
</feature>
<sequence>MSGVNGEKGPVLTVRDPGEEKAKLRALFDEFDVDNSGELELKEVLSLVKQQNPLATEADVRQLFDRMDTDGNGHIDFEEFFCAFADTLSSRPCSPASESPASLGATRGQRGHRTARLSFSGKSTQEDANKEQMREIFNGLDVSKSGGLDRKEIIKLVEMQNPMATQQDIDKIFKNMDTDGDGEVSFEEFYESFKETLGSPQGTPGGSPSGTLSFSDKKRKLSFSDMRKSISSGKGMSSEVDTEDLRRRLRPHFDAHSKNNELDKLAFIEFVRDEVNWMSDVEAEKRFVDFDLNGDGTISFEEFVEVFGHMVSHAMKEKQAIEKNFEEIGDIFDAADKQEDEKGALSVEKANDTLEASFGCRLPEKTMKEIEKDMKAHRRKGISKAEFKQMASLLLATAHAPRVIRAVYGENANGLKLIDGEPRNSLLASHLGKTEAKKGDEGLLKGMKDALKISDVDLFDQVSRIRQHEHQLESRLHEVEGQHKRTVSMQQNELQKADVQREVLESKIKQLQELVDELEEKNKLLSEANSTNWQESLAAKDDKIQRLEEQILSGEEERAEVASHLRESSKRATKAMEESTKLRKRIRDMEKQSLKLMKATTAQKLTISKSQKVIKDRDKVIQVHEAKVKALEEKVAALELQESQSIDTVKASKPMVQKATSLADQFGRMSDVSSTPDPSSEGKASISGSERGSWSSAYGKVKSGDTQESLKNVLEAKEAFVQASQQEMDKLQGALDESKTREQNLAKEIKTLKEENKVQEKRLNAALNSLHARKRHNSLLKDRVSETESKFSKLQERYHNEKNRKRSEGWIPEHQFVQMQEQIKNVQMTEKTNLELQEMLKMAEYQQQVSAGQLNAARKKESVAVKALESSEEKQFKLEQQVEDQKEVIDRLEDNLKKLSETNKKKDAELKQAQQMAGRGEETERITKQFQEKIEILNKQLKDEKMKISFLEAAAEAAHEQSKNQQEQINSKKEENASLQDQIAQLLESARTAGEENSEKNQAVAERLHDIVKNAQLLRMGVESVDEGSEEARRAEDSISRSRQQQRGLSIELKQVEQEFLMLQSALTDARDEVRRARARRKRASGALEAAVSKEERCLQRLQAIGDIERRSSISAEGNSGGGTNANDEAAYFRAIEEETKVLEDLQKVQESKRKANDALDRAHAAYSRAKKHEEKLLASLNMKQQTGEEKMRMLDEARKEEMMAAERAAATELRSKLRSSSRTKRSLEMKVQELIARLAAAELREGALLRLRERKTGKEDVVREAFAREKKSFDDMQNIKNELENVRVELEHEKEKSEEVMKEKKQVEEKLEAVESKLVMVEAQLEEAHRKEQNILLRRKSENPSQGGDSKMGSGTHSEITERLSLTPTTRDADNAKSRDLTGTRGYRQMRRKLNNSSVPMEEKKLMDSRELNNSASAIGPSFFSRLFGSLASCCGDETHPRGRQRSPEPLPLEIGSTYHS</sequence>
<dbReference type="PANTHER" id="PTHR45942">
    <property type="entry name" value="PROTEIN PHOSPATASE 3 REGULATORY SUBUNIT B ALPHA ISOFORM TYPE 1"/>
    <property type="match status" value="1"/>
</dbReference>
<dbReference type="Gene3D" id="1.10.238.10">
    <property type="entry name" value="EF-hand"/>
    <property type="match status" value="3"/>
</dbReference>
<feature type="region of interest" description="Disordered" evidence="5">
    <location>
        <begin position="196"/>
        <end position="215"/>
    </location>
</feature>
<dbReference type="Pfam" id="PF13499">
    <property type="entry name" value="EF-hand_7"/>
    <property type="match status" value="2"/>
</dbReference>
<feature type="compositionally biased region" description="Low complexity" evidence="5">
    <location>
        <begin position="685"/>
        <end position="696"/>
    </location>
</feature>
<dbReference type="EMBL" id="HBEM01015525">
    <property type="protein sequence ID" value="CAD8450900.1"/>
    <property type="molecule type" value="Transcribed_RNA"/>
</dbReference>
<proteinExistence type="predicted"/>
<keyword evidence="3" id="KW-0106">Calcium</keyword>
<dbReference type="SUPFAM" id="SSF47473">
    <property type="entry name" value="EF-hand"/>
    <property type="match status" value="2"/>
</dbReference>
<feature type="region of interest" description="Disordered" evidence="5">
    <location>
        <begin position="958"/>
        <end position="981"/>
    </location>
</feature>
<feature type="domain" description="EF-hand" evidence="6">
    <location>
        <begin position="164"/>
        <end position="199"/>
    </location>
</feature>
<feature type="coiled-coil region" evidence="4">
    <location>
        <begin position="487"/>
        <end position="641"/>
    </location>
</feature>
<feature type="region of interest" description="Disordered" evidence="5">
    <location>
        <begin position="1435"/>
        <end position="1462"/>
    </location>
</feature>
<feature type="domain" description="EF-hand" evidence="6">
    <location>
        <begin position="55"/>
        <end position="90"/>
    </location>
</feature>
<feature type="coiled-coil region" evidence="4">
    <location>
        <begin position="721"/>
        <end position="804"/>
    </location>
</feature>
<organism evidence="7">
    <name type="scientific">Amorphochlora amoebiformis</name>
    <dbReference type="NCBI Taxonomy" id="1561963"/>
    <lineage>
        <taxon>Eukaryota</taxon>
        <taxon>Sar</taxon>
        <taxon>Rhizaria</taxon>
        <taxon>Cercozoa</taxon>
        <taxon>Chlorarachniophyceae</taxon>
        <taxon>Amorphochlora</taxon>
    </lineage>
</organism>
<feature type="compositionally biased region" description="Basic and acidic residues" evidence="5">
    <location>
        <begin position="1030"/>
        <end position="1040"/>
    </location>
</feature>
<keyword evidence="4" id="KW-0175">Coiled coil</keyword>
<dbReference type="CDD" id="cd00051">
    <property type="entry name" value="EFh"/>
    <property type="match status" value="2"/>
</dbReference>
<reference evidence="7" key="1">
    <citation type="submission" date="2021-01" db="EMBL/GenBank/DDBJ databases">
        <authorList>
            <person name="Corre E."/>
            <person name="Pelletier E."/>
            <person name="Niang G."/>
            <person name="Scheremetjew M."/>
            <person name="Finn R."/>
            <person name="Kale V."/>
            <person name="Holt S."/>
            <person name="Cochrane G."/>
            <person name="Meng A."/>
            <person name="Brown T."/>
            <person name="Cohen L."/>
        </authorList>
    </citation>
    <scope>NUCLEOTIDE SEQUENCE</scope>
    <source>
        <strain evidence="7">CCMP2058</strain>
    </source>
</reference>
<evidence type="ECO:0000256" key="5">
    <source>
        <dbReference type="SAM" id="MobiDB-lite"/>
    </source>
</evidence>
<dbReference type="Pfam" id="PF00036">
    <property type="entry name" value="EF-hand_1"/>
    <property type="match status" value="1"/>
</dbReference>
<feature type="region of interest" description="Disordered" evidence="5">
    <location>
        <begin position="94"/>
        <end position="129"/>
    </location>
</feature>
<gene>
    <name evidence="7" type="ORF">LAMO00422_LOCUS10704</name>
</gene>
<feature type="compositionally biased region" description="Polar residues" evidence="5">
    <location>
        <begin position="1344"/>
        <end position="1371"/>
    </location>
</feature>
<dbReference type="InterPro" id="IPR018247">
    <property type="entry name" value="EF_Hand_1_Ca_BS"/>
</dbReference>
<feature type="domain" description="EF-hand" evidence="6">
    <location>
        <begin position="128"/>
        <end position="163"/>
    </location>
</feature>
<keyword evidence="2" id="KW-0677">Repeat</keyword>
<feature type="domain" description="EF-hand" evidence="6">
    <location>
        <begin position="278"/>
        <end position="313"/>
    </location>
</feature>
<feature type="coiled-coil region" evidence="4">
    <location>
        <begin position="1274"/>
        <end position="1332"/>
    </location>
</feature>
<keyword evidence="1" id="KW-0479">Metal-binding</keyword>
<evidence type="ECO:0000256" key="2">
    <source>
        <dbReference type="ARBA" id="ARBA00022737"/>
    </source>
</evidence>
<protein>
    <recommendedName>
        <fullName evidence="6">EF-hand domain-containing protein</fullName>
    </recommendedName>
</protein>
<evidence type="ECO:0000313" key="7">
    <source>
        <dbReference type="EMBL" id="CAD8450900.1"/>
    </source>
</evidence>
<evidence type="ECO:0000256" key="1">
    <source>
        <dbReference type="ARBA" id="ARBA00022723"/>
    </source>
</evidence>
<evidence type="ECO:0000259" key="6">
    <source>
        <dbReference type="PROSITE" id="PS50222"/>
    </source>
</evidence>
<accession>A0A7S0DDQ1</accession>